<organism evidence="9 10">
    <name type="scientific">Marvinbryantia formatexigens DSM 14469</name>
    <dbReference type="NCBI Taxonomy" id="478749"/>
    <lineage>
        <taxon>Bacteria</taxon>
        <taxon>Bacillati</taxon>
        <taxon>Bacillota</taxon>
        <taxon>Clostridia</taxon>
        <taxon>Lachnospirales</taxon>
        <taxon>Lachnospiraceae</taxon>
        <taxon>Marvinbryantia</taxon>
    </lineage>
</organism>
<dbReference type="GO" id="GO:0022857">
    <property type="term" value="F:transmembrane transporter activity"/>
    <property type="evidence" value="ECO:0007669"/>
    <property type="project" value="TreeGrafter"/>
</dbReference>
<dbReference type="eggNOG" id="COG0577">
    <property type="taxonomic scope" value="Bacteria"/>
</dbReference>
<gene>
    <name evidence="9" type="ORF">BRYFOR_05207</name>
</gene>
<accession>C6L9B7</accession>
<keyword evidence="3 6" id="KW-0812">Transmembrane</keyword>
<dbReference type="Proteomes" id="UP000005561">
    <property type="component" value="Unassembled WGS sequence"/>
</dbReference>
<dbReference type="PANTHER" id="PTHR30572:SF9">
    <property type="entry name" value="ABC TRANSPORTER PERMEASE PROTEIN"/>
    <property type="match status" value="1"/>
</dbReference>
<dbReference type="Pfam" id="PF02687">
    <property type="entry name" value="FtsX"/>
    <property type="match status" value="1"/>
</dbReference>
<dbReference type="EMBL" id="ACCL02000001">
    <property type="protein sequence ID" value="EET62856.1"/>
    <property type="molecule type" value="Genomic_DNA"/>
</dbReference>
<comment type="subcellular location">
    <subcellularLocation>
        <location evidence="1">Cell membrane</location>
        <topology evidence="1">Multi-pass membrane protein</topology>
    </subcellularLocation>
</comment>
<dbReference type="PANTHER" id="PTHR30572">
    <property type="entry name" value="MEMBRANE COMPONENT OF TRANSPORTER-RELATED"/>
    <property type="match status" value="1"/>
</dbReference>
<keyword evidence="2" id="KW-1003">Cell membrane</keyword>
<feature type="transmembrane region" description="Helical" evidence="6">
    <location>
        <begin position="314"/>
        <end position="341"/>
    </location>
</feature>
<feature type="domain" description="ABC3 transporter permease C-terminal" evidence="7">
    <location>
        <begin position="278"/>
        <end position="393"/>
    </location>
</feature>
<evidence type="ECO:0000259" key="7">
    <source>
        <dbReference type="Pfam" id="PF02687"/>
    </source>
</evidence>
<keyword evidence="4 6" id="KW-1133">Transmembrane helix</keyword>
<keyword evidence="5 6" id="KW-0472">Membrane</keyword>
<feature type="transmembrane region" description="Helical" evidence="6">
    <location>
        <begin position="369"/>
        <end position="393"/>
    </location>
</feature>
<dbReference type="AlphaFoldDB" id="C6L9B7"/>
<dbReference type="STRING" id="168384.SAMN05660368_01816"/>
<evidence type="ECO:0000256" key="5">
    <source>
        <dbReference type="ARBA" id="ARBA00023136"/>
    </source>
</evidence>
<dbReference type="GO" id="GO:0005886">
    <property type="term" value="C:plasma membrane"/>
    <property type="evidence" value="ECO:0007669"/>
    <property type="project" value="UniProtKB-SubCell"/>
</dbReference>
<evidence type="ECO:0000313" key="9">
    <source>
        <dbReference type="EMBL" id="EET62856.1"/>
    </source>
</evidence>
<evidence type="ECO:0000313" key="10">
    <source>
        <dbReference type="Proteomes" id="UP000005561"/>
    </source>
</evidence>
<sequence>MPFYRRGFLYLRRNPAKTALLFLVFLFVSGMILGTTMLLEAAEATEVSMREKTKARVICEASDTAHPVTEQEAESIRSLEAVTSVNRMGQQAAYAADLTPVTASDSREPENRRVSLYAYDDLESEGPFAEQSFRLTEGSLIDAQTRRGVLVNAGFADANGLSVGDMISLEAEDGNVVTVEVTGVYLAGNESRQENDTPALYRLENRIYIDSTTYLDLTGGGFYQVTVCTGQPELLDTLAEEIEEILQGKAEITTSDALYRQMKAPLTQMTGMVGLMRILAFLTGITVVSLLLCMWMRGRKKEMAVFLSMGERKLFIFLQAFLESAAVFAAALCAACIPGNLAAGKLQALLMTFAKTEVSVQISVRTADIALLAGSGILVVLAAVLLSVLPVLMTNPKDILSEMEE</sequence>
<protein>
    <submittedName>
        <fullName evidence="9">Efflux ABC transporter, permease protein</fullName>
    </submittedName>
</protein>
<dbReference type="InterPro" id="IPR050250">
    <property type="entry name" value="Macrolide_Exporter_MacB"/>
</dbReference>
<comment type="caution">
    <text evidence="9">The sequence shown here is derived from an EMBL/GenBank/DDBJ whole genome shotgun (WGS) entry which is preliminary data.</text>
</comment>
<evidence type="ECO:0000256" key="1">
    <source>
        <dbReference type="ARBA" id="ARBA00004651"/>
    </source>
</evidence>
<evidence type="ECO:0000256" key="2">
    <source>
        <dbReference type="ARBA" id="ARBA00022475"/>
    </source>
</evidence>
<dbReference type="OrthoDB" id="9812886at2"/>
<dbReference type="Pfam" id="PF12704">
    <property type="entry name" value="MacB_PCD"/>
    <property type="match status" value="1"/>
</dbReference>
<dbReference type="InterPro" id="IPR025857">
    <property type="entry name" value="MacB_PCD"/>
</dbReference>
<feature type="domain" description="MacB-like periplasmic core" evidence="8">
    <location>
        <begin position="20"/>
        <end position="244"/>
    </location>
</feature>
<feature type="transmembrane region" description="Helical" evidence="6">
    <location>
        <begin position="269"/>
        <end position="293"/>
    </location>
</feature>
<dbReference type="RefSeq" id="WP_006860009.1">
    <property type="nucleotide sequence ID" value="NZ_ACCL02000001.1"/>
</dbReference>
<keyword evidence="10" id="KW-1185">Reference proteome</keyword>
<evidence type="ECO:0000256" key="3">
    <source>
        <dbReference type="ARBA" id="ARBA00022692"/>
    </source>
</evidence>
<dbReference type="InterPro" id="IPR003838">
    <property type="entry name" value="ABC3_permease_C"/>
</dbReference>
<proteinExistence type="predicted"/>
<name>C6L9B7_9FIRM</name>
<evidence type="ECO:0000256" key="4">
    <source>
        <dbReference type="ARBA" id="ARBA00022989"/>
    </source>
</evidence>
<evidence type="ECO:0000256" key="6">
    <source>
        <dbReference type="SAM" id="Phobius"/>
    </source>
</evidence>
<reference evidence="9" key="1">
    <citation type="submission" date="2009-07" db="EMBL/GenBank/DDBJ databases">
        <authorList>
            <person name="Weinstock G."/>
            <person name="Sodergren E."/>
            <person name="Clifton S."/>
            <person name="Fulton L."/>
            <person name="Fulton B."/>
            <person name="Courtney L."/>
            <person name="Fronick C."/>
            <person name="Harrison M."/>
            <person name="Strong C."/>
            <person name="Farmer C."/>
            <person name="Delahaunty K."/>
            <person name="Markovic C."/>
            <person name="Hall O."/>
            <person name="Minx P."/>
            <person name="Tomlinson C."/>
            <person name="Mitreva M."/>
            <person name="Nelson J."/>
            <person name="Hou S."/>
            <person name="Wollam A."/>
            <person name="Pepin K.H."/>
            <person name="Johnson M."/>
            <person name="Bhonagiri V."/>
            <person name="Nash W.E."/>
            <person name="Warren W."/>
            <person name="Chinwalla A."/>
            <person name="Mardis E.R."/>
            <person name="Wilson R.K."/>
        </authorList>
    </citation>
    <scope>NUCLEOTIDE SEQUENCE [LARGE SCALE GENOMIC DNA]</scope>
    <source>
        <strain evidence="9">DSM 14469</strain>
    </source>
</reference>
<evidence type="ECO:0000259" key="8">
    <source>
        <dbReference type="Pfam" id="PF12704"/>
    </source>
</evidence>